<name>A0A1Y1XY48_9FUNG</name>
<keyword evidence="3" id="KW-0862">Zinc</keyword>
<evidence type="ECO:0000256" key="1">
    <source>
        <dbReference type="ARBA" id="ARBA00022723"/>
    </source>
</evidence>
<dbReference type="Proteomes" id="UP000193498">
    <property type="component" value="Unassembled WGS sequence"/>
</dbReference>
<evidence type="ECO:0000256" key="2">
    <source>
        <dbReference type="ARBA" id="ARBA00022771"/>
    </source>
</evidence>
<dbReference type="InterPro" id="IPR022755">
    <property type="entry name" value="Znf_C2H2_jaz"/>
</dbReference>
<dbReference type="PROSITE" id="PS50157">
    <property type="entry name" value="ZINC_FINGER_C2H2_2"/>
    <property type="match status" value="1"/>
</dbReference>
<evidence type="ECO:0000256" key="5">
    <source>
        <dbReference type="SAM" id="Coils"/>
    </source>
</evidence>
<keyword evidence="10" id="KW-1185">Reference proteome</keyword>
<dbReference type="OrthoDB" id="5894at2759"/>
<organism evidence="9 10">
    <name type="scientific">Basidiobolus meristosporus CBS 931.73</name>
    <dbReference type="NCBI Taxonomy" id="1314790"/>
    <lineage>
        <taxon>Eukaryota</taxon>
        <taxon>Fungi</taxon>
        <taxon>Fungi incertae sedis</taxon>
        <taxon>Zoopagomycota</taxon>
        <taxon>Entomophthoromycotina</taxon>
        <taxon>Basidiobolomycetes</taxon>
        <taxon>Basidiobolales</taxon>
        <taxon>Basidiobolaceae</taxon>
        <taxon>Basidiobolus</taxon>
    </lineage>
</organism>
<sequence>MRTCYYELLGVEKTADDSDLKKAYRRKALEWHPDKNHHRVEEATKVFAEIQSAYEVLSDPQERAWYDSHRDAILRGESHTGNTEDSSAGTTLSDLMSYFSVSAFSGYNDKPGGFYSTYRDLFTRLTTEEQEAFTDDGGMEPHWASLMAFGNSKTGYDEENEEESSLREFYNYWLNFSTFKSFAWCDQHRLSEAPNRRYKRAMEKENQKLRDAAKKEYNETVRNLVAFIKKRDPRVKAYMDAFQAQREAKALEQKQRVAKEKAEKMAQAQSYQEQAWAKVNDEAIDEAFGEYLRDSEEYESEEIYPDELYCAACNKAFKSEKQWINHEKSKKHIKQVELLREELLADEELLSGTASVIDSEVPFDGETTDPEQFPIISDEEVSSSESPIPLQDNVPPVLSEENDEDDLSELLQATTLGKSKKKKGKRNKSTPMYGEEIYEEEPTEQPAPVNDNDDIDDTTDKPKGRAKLKKEKRKQAKEEKIKKAAKSVEDADIDADEHFICNVCESVYPSRNQLFTHIKVTGHALAPGVRWEDIKKSKKGKRR</sequence>
<gene>
    <name evidence="9" type="ORF">K493DRAFT_265539</name>
</gene>
<proteinExistence type="predicted"/>
<evidence type="ECO:0000256" key="4">
    <source>
        <dbReference type="PROSITE-ProRule" id="PRU00042"/>
    </source>
</evidence>
<dbReference type="InterPro" id="IPR036869">
    <property type="entry name" value="J_dom_sf"/>
</dbReference>
<dbReference type="STRING" id="1314790.A0A1Y1XY48"/>
<dbReference type="FunFam" id="1.10.287.110:FF:000046">
    <property type="entry name" value="dnaJ homolog subfamily C member 21"/>
    <property type="match status" value="1"/>
</dbReference>
<dbReference type="SUPFAM" id="SSF57667">
    <property type="entry name" value="beta-beta-alpha zinc fingers"/>
    <property type="match status" value="1"/>
</dbReference>
<feature type="compositionally biased region" description="Basic residues" evidence="6">
    <location>
        <begin position="418"/>
        <end position="428"/>
    </location>
</feature>
<dbReference type="PROSITE" id="PS50076">
    <property type="entry name" value="DNAJ_2"/>
    <property type="match status" value="1"/>
</dbReference>
<evidence type="ECO:0000313" key="9">
    <source>
        <dbReference type="EMBL" id="ORX90659.1"/>
    </source>
</evidence>
<dbReference type="Pfam" id="PF21884">
    <property type="entry name" value="ZUO1-like_ZHD"/>
    <property type="match status" value="1"/>
</dbReference>
<dbReference type="InterPro" id="IPR051964">
    <property type="entry name" value="Chaperone_stress_response"/>
</dbReference>
<dbReference type="Pfam" id="PF12171">
    <property type="entry name" value="zf-C2H2_jaz"/>
    <property type="match status" value="1"/>
</dbReference>
<comment type="caution">
    <text evidence="9">The sequence shown here is derived from an EMBL/GenBank/DDBJ whole genome shotgun (WGS) entry which is preliminary data.</text>
</comment>
<feature type="coiled-coil region" evidence="5">
    <location>
        <begin position="195"/>
        <end position="274"/>
    </location>
</feature>
<reference evidence="9 10" key="1">
    <citation type="submission" date="2016-07" db="EMBL/GenBank/DDBJ databases">
        <title>Pervasive Adenine N6-methylation of Active Genes in Fungi.</title>
        <authorList>
            <consortium name="DOE Joint Genome Institute"/>
            <person name="Mondo S.J."/>
            <person name="Dannebaum R.O."/>
            <person name="Kuo R.C."/>
            <person name="Labutti K."/>
            <person name="Haridas S."/>
            <person name="Kuo A."/>
            <person name="Salamov A."/>
            <person name="Ahrendt S.R."/>
            <person name="Lipzen A."/>
            <person name="Sullivan W."/>
            <person name="Andreopoulos W.B."/>
            <person name="Clum A."/>
            <person name="Lindquist E."/>
            <person name="Daum C."/>
            <person name="Ramamoorthy G.K."/>
            <person name="Gryganskyi A."/>
            <person name="Culley D."/>
            <person name="Magnuson J.K."/>
            <person name="James T.Y."/>
            <person name="O'Malley M.A."/>
            <person name="Stajich J.E."/>
            <person name="Spatafora J.W."/>
            <person name="Visel A."/>
            <person name="Grigoriev I.V."/>
        </authorList>
    </citation>
    <scope>NUCLEOTIDE SEQUENCE [LARGE SCALE GENOMIC DNA]</scope>
    <source>
        <strain evidence="9 10">CBS 931.73</strain>
    </source>
</reference>
<dbReference type="GO" id="GO:0005737">
    <property type="term" value="C:cytoplasm"/>
    <property type="evidence" value="ECO:0007669"/>
    <property type="project" value="TreeGrafter"/>
</dbReference>
<dbReference type="FunCoup" id="A0A1Y1XY48">
    <property type="interactions" value="961"/>
</dbReference>
<dbReference type="EMBL" id="MCFE01000370">
    <property type="protein sequence ID" value="ORX90659.1"/>
    <property type="molecule type" value="Genomic_DNA"/>
</dbReference>
<keyword evidence="5" id="KW-0175">Coiled coil</keyword>
<dbReference type="Gene3D" id="3.30.160.60">
    <property type="entry name" value="Classic Zinc Finger"/>
    <property type="match status" value="1"/>
</dbReference>
<dbReference type="AlphaFoldDB" id="A0A1Y1XY48"/>
<feature type="region of interest" description="Disordered" evidence="6">
    <location>
        <begin position="356"/>
        <end position="489"/>
    </location>
</feature>
<evidence type="ECO:0000256" key="6">
    <source>
        <dbReference type="SAM" id="MobiDB-lite"/>
    </source>
</evidence>
<protein>
    <submittedName>
        <fullName evidence="9">DnaJ-domain-containing protein</fullName>
    </submittedName>
</protein>
<dbReference type="PROSITE" id="PS00028">
    <property type="entry name" value="ZINC_FINGER_C2H2_1"/>
    <property type="match status" value="2"/>
</dbReference>
<dbReference type="PRINTS" id="PR00625">
    <property type="entry name" value="JDOMAIN"/>
</dbReference>
<dbReference type="InterPro" id="IPR018253">
    <property type="entry name" value="DnaJ_domain_CS"/>
</dbReference>
<dbReference type="SMART" id="SM00271">
    <property type="entry name" value="DnaJ"/>
    <property type="match status" value="1"/>
</dbReference>
<dbReference type="PANTHER" id="PTHR44029">
    <property type="entry name" value="DNAJ HOMOLOG SUBFAMILY C MEMBER 21"/>
    <property type="match status" value="1"/>
</dbReference>
<dbReference type="InterPro" id="IPR054076">
    <property type="entry name" value="ZUO1-like_ZHD"/>
</dbReference>
<dbReference type="PROSITE" id="PS00636">
    <property type="entry name" value="DNAJ_1"/>
    <property type="match status" value="1"/>
</dbReference>
<dbReference type="Gene3D" id="1.10.287.110">
    <property type="entry name" value="DnaJ domain"/>
    <property type="match status" value="1"/>
</dbReference>
<dbReference type="Pfam" id="PF00226">
    <property type="entry name" value="DnaJ"/>
    <property type="match status" value="1"/>
</dbReference>
<feature type="compositionally biased region" description="Basic residues" evidence="6">
    <location>
        <begin position="464"/>
        <end position="475"/>
    </location>
</feature>
<dbReference type="InterPro" id="IPR036236">
    <property type="entry name" value="Znf_C2H2_sf"/>
</dbReference>
<keyword evidence="2 4" id="KW-0863">Zinc-finger</keyword>
<dbReference type="InterPro" id="IPR003604">
    <property type="entry name" value="Matrin/U1-like-C_Znf_C2H2"/>
</dbReference>
<keyword evidence="1" id="KW-0479">Metal-binding</keyword>
<dbReference type="PANTHER" id="PTHR44029:SF1">
    <property type="entry name" value="DNAJ HOMOLOG SUBFAMILY C MEMBER 21"/>
    <property type="match status" value="1"/>
</dbReference>
<dbReference type="InterPro" id="IPR013087">
    <property type="entry name" value="Znf_C2H2_type"/>
</dbReference>
<dbReference type="GO" id="GO:0003676">
    <property type="term" value="F:nucleic acid binding"/>
    <property type="evidence" value="ECO:0007669"/>
    <property type="project" value="InterPro"/>
</dbReference>
<evidence type="ECO:0000259" key="8">
    <source>
        <dbReference type="PROSITE" id="PS50157"/>
    </source>
</evidence>
<dbReference type="GO" id="GO:0008270">
    <property type="term" value="F:zinc ion binding"/>
    <property type="evidence" value="ECO:0007669"/>
    <property type="project" value="UniProtKB-KW"/>
</dbReference>
<dbReference type="SUPFAM" id="SSF46565">
    <property type="entry name" value="Chaperone J-domain"/>
    <property type="match status" value="1"/>
</dbReference>
<evidence type="ECO:0000313" key="10">
    <source>
        <dbReference type="Proteomes" id="UP000193498"/>
    </source>
</evidence>
<dbReference type="InterPro" id="IPR001623">
    <property type="entry name" value="DnaJ_domain"/>
</dbReference>
<dbReference type="InParanoid" id="A0A1Y1XY48"/>
<dbReference type="SMART" id="SM00451">
    <property type="entry name" value="ZnF_U1"/>
    <property type="match status" value="1"/>
</dbReference>
<feature type="compositionally biased region" description="Basic and acidic residues" evidence="6">
    <location>
        <begin position="476"/>
        <end position="489"/>
    </location>
</feature>
<accession>A0A1Y1XY48</accession>
<evidence type="ECO:0000256" key="3">
    <source>
        <dbReference type="ARBA" id="ARBA00022833"/>
    </source>
</evidence>
<dbReference type="SMART" id="SM00355">
    <property type="entry name" value="ZnF_C2H2"/>
    <property type="match status" value="2"/>
</dbReference>
<evidence type="ECO:0000259" key="7">
    <source>
        <dbReference type="PROSITE" id="PS50076"/>
    </source>
</evidence>
<dbReference type="CDD" id="cd06257">
    <property type="entry name" value="DnaJ"/>
    <property type="match status" value="1"/>
</dbReference>
<feature type="domain" description="J" evidence="7">
    <location>
        <begin position="4"/>
        <end position="70"/>
    </location>
</feature>
<feature type="domain" description="C2H2-type" evidence="8">
    <location>
        <begin position="308"/>
        <end position="337"/>
    </location>
</feature>